<reference evidence="10" key="1">
    <citation type="journal article" date="2019" name="Int. J. Syst. Evol. Microbiol.">
        <title>The Global Catalogue of Microorganisms (GCM) 10K type strain sequencing project: providing services to taxonomists for standard genome sequencing and annotation.</title>
        <authorList>
            <consortium name="The Broad Institute Genomics Platform"/>
            <consortium name="The Broad Institute Genome Sequencing Center for Infectious Disease"/>
            <person name="Wu L."/>
            <person name="Ma J."/>
        </authorList>
    </citation>
    <scope>NUCLEOTIDE SEQUENCE [LARGE SCALE GENOMIC DNA]</scope>
    <source>
        <strain evidence="10">CCUG 57113</strain>
    </source>
</reference>
<comment type="caution">
    <text evidence="9">The sequence shown here is derived from an EMBL/GenBank/DDBJ whole genome shotgun (WGS) entry which is preliminary data.</text>
</comment>
<keyword evidence="6 7" id="KW-0472">Membrane</keyword>
<dbReference type="InterPro" id="IPR035906">
    <property type="entry name" value="MetI-like_sf"/>
</dbReference>
<dbReference type="SUPFAM" id="SSF161098">
    <property type="entry name" value="MetI-like"/>
    <property type="match status" value="1"/>
</dbReference>
<evidence type="ECO:0000256" key="4">
    <source>
        <dbReference type="ARBA" id="ARBA00022692"/>
    </source>
</evidence>
<dbReference type="Proteomes" id="UP001596105">
    <property type="component" value="Unassembled WGS sequence"/>
</dbReference>
<accession>A0ABW0M1Z8</accession>
<gene>
    <name evidence="9" type="ORF">ACFPPD_19790</name>
</gene>
<feature type="transmembrane region" description="Helical" evidence="7">
    <location>
        <begin position="12"/>
        <end position="33"/>
    </location>
</feature>
<dbReference type="EMBL" id="JBHSMH010000082">
    <property type="protein sequence ID" value="MFC5470933.1"/>
    <property type="molecule type" value="Genomic_DNA"/>
</dbReference>
<keyword evidence="4 7" id="KW-0812">Transmembrane</keyword>
<evidence type="ECO:0000256" key="5">
    <source>
        <dbReference type="ARBA" id="ARBA00022989"/>
    </source>
</evidence>
<feature type="transmembrane region" description="Helical" evidence="7">
    <location>
        <begin position="263"/>
        <end position="283"/>
    </location>
</feature>
<dbReference type="Gene3D" id="1.10.3720.10">
    <property type="entry name" value="MetI-like"/>
    <property type="match status" value="1"/>
</dbReference>
<dbReference type="PANTHER" id="PTHR30193:SF37">
    <property type="entry name" value="INNER MEMBRANE ABC TRANSPORTER PERMEASE PROTEIN YCJO"/>
    <property type="match status" value="1"/>
</dbReference>
<keyword evidence="10" id="KW-1185">Reference proteome</keyword>
<evidence type="ECO:0000256" key="2">
    <source>
        <dbReference type="ARBA" id="ARBA00022448"/>
    </source>
</evidence>
<evidence type="ECO:0000313" key="9">
    <source>
        <dbReference type="EMBL" id="MFC5470933.1"/>
    </source>
</evidence>
<evidence type="ECO:0000256" key="7">
    <source>
        <dbReference type="RuleBase" id="RU363032"/>
    </source>
</evidence>
<proteinExistence type="inferred from homology"/>
<feature type="domain" description="ABC transmembrane type-1" evidence="8">
    <location>
        <begin position="66"/>
        <end position="279"/>
    </location>
</feature>
<feature type="transmembrane region" description="Helical" evidence="7">
    <location>
        <begin position="199"/>
        <end position="221"/>
    </location>
</feature>
<keyword evidence="5 7" id="KW-1133">Transmembrane helix</keyword>
<feature type="transmembrane region" description="Helical" evidence="7">
    <location>
        <begin position="103"/>
        <end position="124"/>
    </location>
</feature>
<dbReference type="InterPro" id="IPR051393">
    <property type="entry name" value="ABC_transporter_permease"/>
</dbReference>
<dbReference type="SUPFAM" id="SSF160964">
    <property type="entry name" value="MalF N-terminal region-like"/>
    <property type="match status" value="1"/>
</dbReference>
<evidence type="ECO:0000313" key="10">
    <source>
        <dbReference type="Proteomes" id="UP001596105"/>
    </source>
</evidence>
<evidence type="ECO:0000259" key="8">
    <source>
        <dbReference type="PROSITE" id="PS50928"/>
    </source>
</evidence>
<keyword evidence="3" id="KW-1003">Cell membrane</keyword>
<dbReference type="CDD" id="cd06261">
    <property type="entry name" value="TM_PBP2"/>
    <property type="match status" value="1"/>
</dbReference>
<keyword evidence="2 7" id="KW-0813">Transport</keyword>
<organism evidence="9 10">
    <name type="scientific">Cohnella suwonensis</name>
    <dbReference type="NCBI Taxonomy" id="696072"/>
    <lineage>
        <taxon>Bacteria</taxon>
        <taxon>Bacillati</taxon>
        <taxon>Bacillota</taxon>
        <taxon>Bacilli</taxon>
        <taxon>Bacillales</taxon>
        <taxon>Paenibacillaceae</taxon>
        <taxon>Cohnella</taxon>
    </lineage>
</organism>
<dbReference type="RefSeq" id="WP_209748214.1">
    <property type="nucleotide sequence ID" value="NZ_JBHSMH010000082.1"/>
</dbReference>
<dbReference type="Pfam" id="PF00528">
    <property type="entry name" value="BPD_transp_1"/>
    <property type="match status" value="1"/>
</dbReference>
<dbReference type="InterPro" id="IPR000515">
    <property type="entry name" value="MetI-like"/>
</dbReference>
<evidence type="ECO:0000256" key="1">
    <source>
        <dbReference type="ARBA" id="ARBA00004651"/>
    </source>
</evidence>
<feature type="transmembrane region" description="Helical" evidence="7">
    <location>
        <begin position="70"/>
        <end position="91"/>
    </location>
</feature>
<evidence type="ECO:0000256" key="6">
    <source>
        <dbReference type="ARBA" id="ARBA00023136"/>
    </source>
</evidence>
<evidence type="ECO:0000256" key="3">
    <source>
        <dbReference type="ARBA" id="ARBA00022475"/>
    </source>
</evidence>
<protein>
    <submittedName>
        <fullName evidence="9">Carbohydrate ABC transporter permease</fullName>
    </submittedName>
</protein>
<dbReference type="PANTHER" id="PTHR30193">
    <property type="entry name" value="ABC TRANSPORTER PERMEASE PROTEIN"/>
    <property type="match status" value="1"/>
</dbReference>
<comment type="subcellular location">
    <subcellularLocation>
        <location evidence="1 7">Cell membrane</location>
        <topology evidence="1 7">Multi-pass membrane protein</topology>
    </subcellularLocation>
</comment>
<sequence length="290" mass="32342">MNKQLHKQYPYSMLIPGIVIFLLFFVTPTFQGIGYSFTNWDGFSAKWVGLDNFKSFFSDPTLTHIVRNTFVFTIVSTIFKLVLGILLALMVNRELKTKGFLRTVFYSPAVLSNIAVGLIFVSILHPESGILNRSLSAIGLGSITEDWLHNPDIAIYSVSAIEVWKWTGFNMIILLAGLQTIPKDYYEAVSIDGASAWSRFWHITFPLLMPAFNSVFILNLIGGLKVFDMITATTGGGPGTTTEVINTWVYKAYGASRLGESSAGSFVLAIMVALVSLITYYFLRRREVEL</sequence>
<dbReference type="PROSITE" id="PS50928">
    <property type="entry name" value="ABC_TM1"/>
    <property type="match status" value="1"/>
</dbReference>
<comment type="similarity">
    <text evidence="7">Belongs to the binding-protein-dependent transport system permease family.</text>
</comment>
<name>A0ABW0M1Z8_9BACL</name>